<comment type="caution">
    <text evidence="1">The sequence shown here is derived from an EMBL/GenBank/DDBJ whole genome shotgun (WGS) entry which is preliminary data.</text>
</comment>
<evidence type="ECO:0000313" key="2">
    <source>
        <dbReference type="Proteomes" id="UP000789920"/>
    </source>
</evidence>
<accession>A0ACA9MWT1</accession>
<keyword evidence="2" id="KW-1185">Reference proteome</keyword>
<dbReference type="Proteomes" id="UP000789920">
    <property type="component" value="Unassembled WGS sequence"/>
</dbReference>
<evidence type="ECO:0000313" key="1">
    <source>
        <dbReference type="EMBL" id="CAG8617064.1"/>
    </source>
</evidence>
<organism evidence="1 2">
    <name type="scientific">Racocetra persica</name>
    <dbReference type="NCBI Taxonomy" id="160502"/>
    <lineage>
        <taxon>Eukaryota</taxon>
        <taxon>Fungi</taxon>
        <taxon>Fungi incertae sedis</taxon>
        <taxon>Mucoromycota</taxon>
        <taxon>Glomeromycotina</taxon>
        <taxon>Glomeromycetes</taxon>
        <taxon>Diversisporales</taxon>
        <taxon>Gigasporaceae</taxon>
        <taxon>Racocetra</taxon>
    </lineage>
</organism>
<sequence length="400" mass="45338">ICRQLDACREKIRQEKPQQPKSSRPAVGLQQRSSGKPIIGNISKQLQQQKHDYALRAEEKRLIRMKNALWRRMGQSVGCVGKGNKLVSPKTLKWQKECDILWLFAPLYQPDNDPFLEDDDDQTLVGSPPGTCCPSSPVFGATASPPLPFDLSTPSSSPSNSPSIYIKPALKKPVEHDPLKDLISYAYEMMWINAKNPDIDSKSFANYRYPNPQPIEPKQKKKTIRFSRNLEQVHYTPTHYTTVRPPSPPMRPMRRRTNPFSLDQKHPVNYDQMFALAKDQFKNTGKVNLPFGKDGSFIGGPIQNVDDFALPPPMIKSSPRGIPRGSPPRRMMVPPPHHHVNNPRMMVPRSAIEVKRINNQQMRVPEMNESGVVERCVNIASNVKDVVSWCGSMLWNTAVF</sequence>
<protein>
    <submittedName>
        <fullName evidence="1">680_t:CDS:1</fullName>
    </submittedName>
</protein>
<reference evidence="1" key="1">
    <citation type="submission" date="2021-06" db="EMBL/GenBank/DDBJ databases">
        <authorList>
            <person name="Kallberg Y."/>
            <person name="Tangrot J."/>
            <person name="Rosling A."/>
        </authorList>
    </citation>
    <scope>NUCLEOTIDE SEQUENCE</scope>
    <source>
        <strain evidence="1">MA461A</strain>
    </source>
</reference>
<feature type="non-terminal residue" evidence="1">
    <location>
        <position position="1"/>
    </location>
</feature>
<dbReference type="EMBL" id="CAJVQC010010479">
    <property type="protein sequence ID" value="CAG8617064.1"/>
    <property type="molecule type" value="Genomic_DNA"/>
</dbReference>
<name>A0ACA9MWT1_9GLOM</name>
<proteinExistence type="predicted"/>
<gene>
    <name evidence="1" type="ORF">RPERSI_LOCUS6551</name>
</gene>